<proteinExistence type="predicted"/>
<dbReference type="EMBL" id="JAAMAY010000027">
    <property type="protein sequence ID" value="NTC29798.1"/>
    <property type="molecule type" value="Genomic_DNA"/>
</dbReference>
<accession>A0AA44F6S1</accession>
<organism evidence="1 2">
    <name type="scientific">Agrobacterium tumefaciens</name>
    <dbReference type="NCBI Taxonomy" id="358"/>
    <lineage>
        <taxon>Bacteria</taxon>
        <taxon>Pseudomonadati</taxon>
        <taxon>Pseudomonadota</taxon>
        <taxon>Alphaproteobacteria</taxon>
        <taxon>Hyphomicrobiales</taxon>
        <taxon>Rhizobiaceae</taxon>
        <taxon>Rhizobium/Agrobacterium group</taxon>
        <taxon>Agrobacterium</taxon>
        <taxon>Agrobacterium tumefaciens complex</taxon>
    </lineage>
</organism>
<dbReference type="AlphaFoldDB" id="A0AA44F6S1"/>
<comment type="caution">
    <text evidence="1">The sequence shown here is derived from an EMBL/GenBank/DDBJ whole genome shotgun (WGS) entry which is preliminary data.</text>
</comment>
<protein>
    <submittedName>
        <fullName evidence="1">Thermonuclease family protein</fullName>
    </submittedName>
</protein>
<dbReference type="InterPro" id="IPR035437">
    <property type="entry name" value="SNase_OB-fold_sf"/>
</dbReference>
<sequence length="191" mass="21393">MAPLAVVSGKVAVVDGRTLWFPAERLLVRLSQIDSCDLVQWSFNPNPTSMTAASLAPVPCGALAKAWLKRTTGNRIVHCDAIVDNHPIGLTGTCRIGSRDLGLEMLRVGWARLNTPIPQDRRYLEVQQSAIAARYGMWGTYVLDMKEWRGKAIDTTLGRRPQADINLLRERGSEISPPFFDARRQPKRRDR</sequence>
<name>A0AA44F6S1_AGRTU</name>
<evidence type="ECO:0000313" key="2">
    <source>
        <dbReference type="Proteomes" id="UP000702952"/>
    </source>
</evidence>
<dbReference type="Gene3D" id="2.40.50.90">
    <property type="match status" value="1"/>
</dbReference>
<dbReference type="Proteomes" id="UP000702952">
    <property type="component" value="Unassembled WGS sequence"/>
</dbReference>
<reference evidence="1" key="1">
    <citation type="journal article" date="2020" name="Science">
        <title>Unexpected conservation and global transmission of agrobacterial virulence plasmids.</title>
        <authorList>
            <person name="Weisberg A.J."/>
            <person name="Davis E.W. 2nd"/>
            <person name="Tabima J."/>
            <person name="Belcher M.S."/>
            <person name="Miller M."/>
            <person name="Kuo C.H."/>
            <person name="Loper J.E."/>
            <person name="Grunwald N.J."/>
            <person name="Putnam M.L."/>
            <person name="Chang J.H."/>
        </authorList>
    </citation>
    <scope>NUCLEOTIDE SEQUENCE</scope>
    <source>
        <strain evidence="1">17-1853-1a</strain>
    </source>
</reference>
<gene>
    <name evidence="1" type="ORF">G6M46_16830</name>
</gene>
<evidence type="ECO:0000313" key="1">
    <source>
        <dbReference type="EMBL" id="NTC29798.1"/>
    </source>
</evidence>
<dbReference type="SUPFAM" id="SSF50199">
    <property type="entry name" value="Staphylococcal nuclease"/>
    <property type="match status" value="1"/>
</dbReference>